<keyword evidence="4" id="KW-1185">Reference proteome</keyword>
<evidence type="ECO:0000313" key="3">
    <source>
        <dbReference type="EMBL" id="KAK5077719.1"/>
    </source>
</evidence>
<dbReference type="Proteomes" id="UP001345013">
    <property type="component" value="Unassembled WGS sequence"/>
</dbReference>
<feature type="signal peptide" evidence="2">
    <location>
        <begin position="1"/>
        <end position="23"/>
    </location>
</feature>
<comment type="caution">
    <text evidence="3">The sequence shown here is derived from an EMBL/GenBank/DDBJ whole genome shotgun (WGS) entry which is preliminary data.</text>
</comment>
<name>A0ABR0JY23_9EURO</name>
<evidence type="ECO:0000256" key="2">
    <source>
        <dbReference type="SAM" id="SignalP"/>
    </source>
</evidence>
<evidence type="ECO:0000256" key="1">
    <source>
        <dbReference type="ARBA" id="ARBA00005564"/>
    </source>
</evidence>
<gene>
    <name evidence="3" type="ORF">LTR24_009383</name>
</gene>
<comment type="similarity">
    <text evidence="1">Belongs to the cycloisomerase 2 family.</text>
</comment>
<dbReference type="Pfam" id="PF10282">
    <property type="entry name" value="Lactonase"/>
    <property type="match status" value="1"/>
</dbReference>
<evidence type="ECO:0000313" key="4">
    <source>
        <dbReference type="Proteomes" id="UP001345013"/>
    </source>
</evidence>
<organism evidence="3 4">
    <name type="scientific">Lithohypha guttulata</name>
    <dbReference type="NCBI Taxonomy" id="1690604"/>
    <lineage>
        <taxon>Eukaryota</taxon>
        <taxon>Fungi</taxon>
        <taxon>Dikarya</taxon>
        <taxon>Ascomycota</taxon>
        <taxon>Pezizomycotina</taxon>
        <taxon>Eurotiomycetes</taxon>
        <taxon>Chaetothyriomycetidae</taxon>
        <taxon>Chaetothyriales</taxon>
        <taxon>Trichomeriaceae</taxon>
        <taxon>Lithohypha</taxon>
    </lineage>
</organism>
<proteinExistence type="inferred from homology"/>
<dbReference type="PANTHER" id="PTHR30344">
    <property type="entry name" value="6-PHOSPHOGLUCONOLACTONASE-RELATED"/>
    <property type="match status" value="1"/>
</dbReference>
<sequence>MAQYLRRVLTLLTGLAVARLGVADDTTVLRSAGHVHSRDGVSLTAKSTTADLGSHKLLVGSAGQLRGIDFDGTVFTPRENAQVKEPGKAASWMTFKEPNLLYAVDENRDEVRLFTYDPEVGALTGEPRPFQGTPGAVHLAFTQDQKRLIASSYGKGAVDIWDSSAADGTLQLLMTIMLVGAPGPDPAVQTQLRAHQGVADPTGKFVVVNDLGGDMIHILDAAADSYSISNVVKTDPGCGPRHGGFLQLDGGTQATHYVVVCEINNMVHLFSVSYGDTAAGLTYKHVHAVSTFGAAFPPVNATTARAGELLIAKSGAIYVSNRLTGNQTDSISHFALEAKSNDDTTPQLVFKSCVSSGGVGPRMMSWSHDEEVMFIANMNGVNGLVALKKDATTGVLDGVPLGVLTNEAFAPDQPVGQGFGPMFVQEIA</sequence>
<dbReference type="SUPFAM" id="SSF51004">
    <property type="entry name" value="C-terminal (heme d1) domain of cytochrome cd1-nitrite reductase"/>
    <property type="match status" value="1"/>
</dbReference>
<accession>A0ABR0JY23</accession>
<keyword evidence="2" id="KW-0732">Signal</keyword>
<dbReference type="PANTHER" id="PTHR30344:SF1">
    <property type="entry name" value="6-PHOSPHOGLUCONOLACTONASE"/>
    <property type="match status" value="1"/>
</dbReference>
<dbReference type="InterPro" id="IPR011048">
    <property type="entry name" value="Haem_d1_sf"/>
</dbReference>
<dbReference type="InterPro" id="IPR050282">
    <property type="entry name" value="Cycloisomerase_2"/>
</dbReference>
<reference evidence="3 4" key="1">
    <citation type="submission" date="2023-08" db="EMBL/GenBank/DDBJ databases">
        <title>Black Yeasts Isolated from many extreme environments.</title>
        <authorList>
            <person name="Coleine C."/>
            <person name="Stajich J.E."/>
            <person name="Selbmann L."/>
        </authorList>
    </citation>
    <scope>NUCLEOTIDE SEQUENCE [LARGE SCALE GENOMIC DNA]</scope>
    <source>
        <strain evidence="3 4">CCFEE 5885</strain>
    </source>
</reference>
<evidence type="ECO:0008006" key="5">
    <source>
        <dbReference type="Google" id="ProtNLM"/>
    </source>
</evidence>
<dbReference type="Gene3D" id="2.130.10.10">
    <property type="entry name" value="YVTN repeat-like/Quinoprotein amine dehydrogenase"/>
    <property type="match status" value="1"/>
</dbReference>
<dbReference type="InterPro" id="IPR019405">
    <property type="entry name" value="Lactonase_7-beta_prop"/>
</dbReference>
<dbReference type="InterPro" id="IPR015943">
    <property type="entry name" value="WD40/YVTN_repeat-like_dom_sf"/>
</dbReference>
<dbReference type="EMBL" id="JAVRRG010000203">
    <property type="protein sequence ID" value="KAK5077719.1"/>
    <property type="molecule type" value="Genomic_DNA"/>
</dbReference>
<protein>
    <recommendedName>
        <fullName evidence="5">6-phosphogluconolactonase</fullName>
    </recommendedName>
</protein>
<feature type="chain" id="PRO_5045279162" description="6-phosphogluconolactonase" evidence="2">
    <location>
        <begin position="24"/>
        <end position="428"/>
    </location>
</feature>